<keyword evidence="4" id="KW-1185">Reference proteome</keyword>
<feature type="region of interest" description="Disordered" evidence="1">
    <location>
        <begin position="133"/>
        <end position="154"/>
    </location>
</feature>
<dbReference type="InterPro" id="IPR022187">
    <property type="entry name" value="Conjug_transposon_TraM"/>
</dbReference>
<evidence type="ECO:0000259" key="2">
    <source>
        <dbReference type="Pfam" id="PF12508"/>
    </source>
</evidence>
<evidence type="ECO:0000313" key="4">
    <source>
        <dbReference type="Proteomes" id="UP001623852"/>
    </source>
</evidence>
<proteinExistence type="predicted"/>
<reference evidence="3 4" key="1">
    <citation type="submission" date="2024-03" db="EMBL/GenBank/DDBJ databases">
        <title>Flavobacterium soyae.</title>
        <authorList>
            <person name="Zheng W."/>
        </authorList>
    </citation>
    <scope>NUCLEOTIDE SEQUENCE [LARGE SCALE GENOMIC DNA]</scope>
    <source>
        <strain evidence="3 4">55</strain>
    </source>
</reference>
<evidence type="ECO:0000256" key="1">
    <source>
        <dbReference type="SAM" id="MobiDB-lite"/>
    </source>
</evidence>
<accession>A0ABZ2UAX1</accession>
<sequence>MLLVLPLITLPFISILFYTLGGGRMEGDTTNNEAQKGFNFNLPIPKFKEDSSFDKMSYYDQAAVDSIKLLEQIKKDPNYLNQNIVEDPVEDFTNTDFVNGRNSFNTSSLQDTKEKKVYEKLKALQQVISRPSVPENYGQNMKEFENYGSSKGESDEIKNLEKMMSEMSTSQEPDPELKQLGGMLENILDIQHPSRVQERLKQTSAIKKGKVFAVNRKNEVDNTSFLQQNSLTPNLLRLNSFYSVDENLDAEQQQNSIEAVIHETQSIVNGSVVKLRLKTDVFLQGILIPKNTFLYGMASLKGERLEIKISNIQYRNSIFPVELSVYDLDGIDGIYIPGAISRDVAKTSADRSLQSLGLNGVSDSWGVQAAEMGIEAAKSLMSKKIKLIKVVVKAGYQVLLYDEKQKNLK</sequence>
<dbReference type="Pfam" id="PF12508">
    <property type="entry name" value="Transposon_TraM"/>
    <property type="match status" value="1"/>
</dbReference>
<protein>
    <submittedName>
        <fullName evidence="3">Conjugative transposon protein TraM</fullName>
    </submittedName>
</protein>
<dbReference type="NCBIfam" id="TIGR03779">
    <property type="entry name" value="Bac_Flav_CT_M"/>
    <property type="match status" value="1"/>
</dbReference>
<feature type="domain" description="Conjugative transposon TraM C-terminal" evidence="2">
    <location>
        <begin position="257"/>
        <end position="400"/>
    </location>
</feature>
<dbReference type="InterPro" id="IPR055407">
    <property type="entry name" value="TraM_C"/>
</dbReference>
<gene>
    <name evidence="3" type="primary">traM</name>
    <name evidence="3" type="ORF">AABD74_15705</name>
</gene>
<name>A0ABZ2UAX1_9FLAO</name>
<dbReference type="EMBL" id="CP150845">
    <property type="protein sequence ID" value="WYZ18605.1"/>
    <property type="molecule type" value="Genomic_DNA"/>
</dbReference>
<organism evidence="3 4">
    <name type="scientific">Flavobacterium soyae</name>
    <dbReference type="NCBI Taxonomy" id="2903098"/>
    <lineage>
        <taxon>Bacteria</taxon>
        <taxon>Pseudomonadati</taxon>
        <taxon>Bacteroidota</taxon>
        <taxon>Flavobacteriia</taxon>
        <taxon>Flavobacteriales</taxon>
        <taxon>Flavobacteriaceae</taxon>
        <taxon>Flavobacterium</taxon>
    </lineage>
</organism>
<dbReference type="Proteomes" id="UP001623852">
    <property type="component" value="Chromosome"/>
</dbReference>
<evidence type="ECO:0000313" key="3">
    <source>
        <dbReference type="EMBL" id="WYZ18605.1"/>
    </source>
</evidence>